<dbReference type="Proteomes" id="UP000295662">
    <property type="component" value="Unassembled WGS sequence"/>
</dbReference>
<dbReference type="GO" id="GO:0046076">
    <property type="term" value="P:dTTP catabolic process"/>
    <property type="evidence" value="ECO:0007669"/>
    <property type="project" value="TreeGrafter"/>
</dbReference>
<dbReference type="Pfam" id="PF03819">
    <property type="entry name" value="MazG"/>
    <property type="match status" value="2"/>
</dbReference>
<dbReference type="GO" id="GO:0046061">
    <property type="term" value="P:dATP catabolic process"/>
    <property type="evidence" value="ECO:0007669"/>
    <property type="project" value="TreeGrafter"/>
</dbReference>
<dbReference type="InterPro" id="IPR004518">
    <property type="entry name" value="MazG-like_dom"/>
</dbReference>
<dbReference type="OrthoDB" id="9808939at2"/>
<dbReference type="GO" id="GO:0047693">
    <property type="term" value="F:ATP diphosphatase activity"/>
    <property type="evidence" value="ECO:0007669"/>
    <property type="project" value="UniProtKB-EC"/>
</dbReference>
<dbReference type="EC" id="3.6.1.8" evidence="3"/>
<dbReference type="AlphaFoldDB" id="A0A4R7RI26"/>
<organism evidence="6 7">
    <name type="scientific">Prosthecobacter fusiformis</name>
    <dbReference type="NCBI Taxonomy" id="48464"/>
    <lineage>
        <taxon>Bacteria</taxon>
        <taxon>Pseudomonadati</taxon>
        <taxon>Verrucomicrobiota</taxon>
        <taxon>Verrucomicrobiia</taxon>
        <taxon>Verrucomicrobiales</taxon>
        <taxon>Verrucomicrobiaceae</taxon>
        <taxon>Prosthecobacter</taxon>
    </lineage>
</organism>
<comment type="catalytic activity">
    <reaction evidence="1">
        <text>ATP + H2O = AMP + diphosphate + H(+)</text>
        <dbReference type="Rhea" id="RHEA:14245"/>
        <dbReference type="ChEBI" id="CHEBI:15377"/>
        <dbReference type="ChEBI" id="CHEBI:15378"/>
        <dbReference type="ChEBI" id="CHEBI:30616"/>
        <dbReference type="ChEBI" id="CHEBI:33019"/>
        <dbReference type="ChEBI" id="CHEBI:456215"/>
        <dbReference type="EC" id="3.6.1.8"/>
    </reaction>
</comment>
<protein>
    <recommendedName>
        <fullName evidence="4">Nucleoside triphosphate pyrophosphohydrolase</fullName>
        <ecNumber evidence="3">3.6.1.8</ecNumber>
    </recommendedName>
</protein>
<evidence type="ECO:0000256" key="2">
    <source>
        <dbReference type="ARBA" id="ARBA00061115"/>
    </source>
</evidence>
<evidence type="ECO:0000313" key="6">
    <source>
        <dbReference type="EMBL" id="TDU62512.1"/>
    </source>
</evidence>
<dbReference type="GO" id="GO:0006203">
    <property type="term" value="P:dGTP catabolic process"/>
    <property type="evidence" value="ECO:0007669"/>
    <property type="project" value="TreeGrafter"/>
</dbReference>
<dbReference type="SUPFAM" id="SSF101386">
    <property type="entry name" value="all-alpha NTP pyrophosphatases"/>
    <property type="match status" value="2"/>
</dbReference>
<dbReference type="CDD" id="cd11528">
    <property type="entry name" value="NTP-PPase_MazG_Nterm"/>
    <property type="match status" value="1"/>
</dbReference>
<keyword evidence="7" id="KW-1185">Reference proteome</keyword>
<keyword evidence="6" id="KW-0808">Transferase</keyword>
<dbReference type="GO" id="GO:0046052">
    <property type="term" value="P:UTP catabolic process"/>
    <property type="evidence" value="ECO:0007669"/>
    <property type="project" value="TreeGrafter"/>
</dbReference>
<feature type="domain" description="NTP pyrophosphohydrolase MazG-like" evidence="5">
    <location>
        <begin position="172"/>
        <end position="227"/>
    </location>
</feature>
<name>A0A4R7RI26_9BACT</name>
<evidence type="ECO:0000313" key="7">
    <source>
        <dbReference type="Proteomes" id="UP000295662"/>
    </source>
</evidence>
<evidence type="ECO:0000256" key="3">
    <source>
        <dbReference type="ARBA" id="ARBA00066372"/>
    </source>
</evidence>
<comment type="similarity">
    <text evidence="2">Belongs to the nucleoside triphosphate pyrophosphohydrolase family.</text>
</comment>
<dbReference type="GO" id="GO:0032259">
    <property type="term" value="P:methylation"/>
    <property type="evidence" value="ECO:0007669"/>
    <property type="project" value="UniProtKB-KW"/>
</dbReference>
<dbReference type="InterPro" id="IPR048011">
    <property type="entry name" value="NTP-PPase_MazG-like_C"/>
</dbReference>
<dbReference type="GO" id="GO:0006950">
    <property type="term" value="P:response to stress"/>
    <property type="evidence" value="ECO:0007669"/>
    <property type="project" value="UniProtKB-ARBA"/>
</dbReference>
<dbReference type="GO" id="GO:0008168">
    <property type="term" value="F:methyltransferase activity"/>
    <property type="evidence" value="ECO:0007669"/>
    <property type="project" value="UniProtKB-KW"/>
</dbReference>
<evidence type="ECO:0000256" key="4">
    <source>
        <dbReference type="ARBA" id="ARBA00074799"/>
    </source>
</evidence>
<comment type="caution">
    <text evidence="6">The sequence shown here is derived from an EMBL/GenBank/DDBJ whole genome shotgun (WGS) entry which is preliminary data.</text>
</comment>
<dbReference type="InterPro" id="IPR048015">
    <property type="entry name" value="NTP-PPase_MazG-like_N"/>
</dbReference>
<dbReference type="InterPro" id="IPR011551">
    <property type="entry name" value="NTP_PyrPHydrolase_MazG"/>
</dbReference>
<gene>
    <name evidence="6" type="ORF">EI77_04677</name>
</gene>
<dbReference type="NCBIfam" id="TIGR00444">
    <property type="entry name" value="mazG"/>
    <property type="match status" value="1"/>
</dbReference>
<evidence type="ECO:0000256" key="1">
    <source>
        <dbReference type="ARBA" id="ARBA00052141"/>
    </source>
</evidence>
<dbReference type="FunFam" id="1.10.287.1080:FF:000003">
    <property type="entry name" value="Nucleoside triphosphate pyrophosphohydrolase"/>
    <property type="match status" value="1"/>
</dbReference>
<dbReference type="PANTHER" id="PTHR30522">
    <property type="entry name" value="NUCLEOSIDE TRIPHOSPHATE PYROPHOSPHOHYDROLASE"/>
    <property type="match status" value="1"/>
</dbReference>
<keyword evidence="6" id="KW-0378">Hydrolase</keyword>
<reference evidence="6 7" key="1">
    <citation type="submission" date="2019-03" db="EMBL/GenBank/DDBJ databases">
        <title>Genomic Encyclopedia of Archaeal and Bacterial Type Strains, Phase II (KMG-II): from individual species to whole genera.</title>
        <authorList>
            <person name="Goeker M."/>
        </authorList>
    </citation>
    <scope>NUCLEOTIDE SEQUENCE [LARGE SCALE GENOMIC DNA]</scope>
    <source>
        <strain evidence="6 7">ATCC 25309</strain>
    </source>
</reference>
<dbReference type="GO" id="GO:0046081">
    <property type="term" value="P:dUTP catabolic process"/>
    <property type="evidence" value="ECO:0007669"/>
    <property type="project" value="TreeGrafter"/>
</dbReference>
<accession>A0A4R7RI26</accession>
<feature type="domain" description="NTP pyrophosphohydrolase MazG-like" evidence="5">
    <location>
        <begin position="31"/>
        <end position="104"/>
    </location>
</feature>
<dbReference type="Gene3D" id="1.10.287.1080">
    <property type="entry name" value="MazG-like"/>
    <property type="match status" value="2"/>
</dbReference>
<dbReference type="EMBL" id="SOCA01000020">
    <property type="protein sequence ID" value="TDU62512.1"/>
    <property type="molecule type" value="Genomic_DNA"/>
</dbReference>
<dbReference type="FunFam" id="1.10.287.1080:FF:000001">
    <property type="entry name" value="Nucleoside triphosphate pyrophosphohydrolase"/>
    <property type="match status" value="1"/>
</dbReference>
<keyword evidence="6" id="KW-0489">Methyltransferase</keyword>
<sequence length="261" mass="28515">MSLEHPDPMTRLRYVVHRLRAPGGCPWDQEQTHETLIPHVLEEAYEVVDAIRSGDPAQICDELGDLLLQPVLHAEIAAGAGTFDLDAVATGLTEKLIRRHPHVFGEAEAATSDAVLTQWDAIKRQEKGSQKEGLLHGVGNGLPALMRAQKLQKKAARVKFDWPDAAPVFGKIREEAAELEEAVAKGETAAVEEELGDLLFSVVNLARKLGIESEAALAAANEKFVRRFHAVEEALVRDGKKLGEASLEEMDAAWDAIKKKA</sequence>
<dbReference type="GO" id="GO:0046047">
    <property type="term" value="P:TTP catabolic process"/>
    <property type="evidence" value="ECO:0007669"/>
    <property type="project" value="TreeGrafter"/>
</dbReference>
<dbReference type="PANTHER" id="PTHR30522:SF0">
    <property type="entry name" value="NUCLEOSIDE TRIPHOSPHATE PYROPHOSPHOHYDROLASE"/>
    <property type="match status" value="1"/>
</dbReference>
<dbReference type="NCBIfam" id="NF007113">
    <property type="entry name" value="PRK09562.1"/>
    <property type="match status" value="1"/>
</dbReference>
<proteinExistence type="inferred from homology"/>
<evidence type="ECO:0000259" key="5">
    <source>
        <dbReference type="Pfam" id="PF03819"/>
    </source>
</evidence>
<dbReference type="CDD" id="cd11529">
    <property type="entry name" value="NTP-PPase_MazG_Cterm"/>
    <property type="match status" value="1"/>
</dbReference>